<keyword evidence="4" id="KW-1185">Reference proteome</keyword>
<evidence type="ECO:0000313" key="4">
    <source>
        <dbReference type="Proteomes" id="UP000199120"/>
    </source>
</evidence>
<name>A0A1H7TCV1_9BURK</name>
<feature type="compositionally biased region" description="Basic residues" evidence="1">
    <location>
        <begin position="169"/>
        <end position="189"/>
    </location>
</feature>
<dbReference type="NCBIfam" id="NF047384">
    <property type="entry name" value="BspC_dom"/>
    <property type="match status" value="1"/>
</dbReference>
<feature type="compositionally biased region" description="Basic residues" evidence="1">
    <location>
        <begin position="217"/>
        <end position="232"/>
    </location>
</feature>
<feature type="compositionally biased region" description="Low complexity" evidence="1">
    <location>
        <begin position="190"/>
        <end position="216"/>
    </location>
</feature>
<feature type="signal peptide" evidence="2">
    <location>
        <begin position="1"/>
        <end position="34"/>
    </location>
</feature>
<evidence type="ECO:0000256" key="2">
    <source>
        <dbReference type="SAM" id="SignalP"/>
    </source>
</evidence>
<dbReference type="EMBL" id="FOAJ01000014">
    <property type="protein sequence ID" value="SEL82339.1"/>
    <property type="molecule type" value="Genomic_DNA"/>
</dbReference>
<protein>
    <recommendedName>
        <fullName evidence="5">Lipoprotein transmembrane</fullName>
    </recommendedName>
</protein>
<feature type="region of interest" description="Disordered" evidence="1">
    <location>
        <begin position="147"/>
        <end position="232"/>
    </location>
</feature>
<feature type="chain" id="PRO_5030029292" description="Lipoprotein transmembrane" evidence="2">
    <location>
        <begin position="35"/>
        <end position="232"/>
    </location>
</feature>
<dbReference type="AlphaFoldDB" id="A0A1H7TCV1"/>
<gene>
    <name evidence="3" type="ORF">SAMN05192542_114141</name>
</gene>
<dbReference type="Proteomes" id="UP000199120">
    <property type="component" value="Unassembled WGS sequence"/>
</dbReference>
<dbReference type="OrthoDB" id="9130855at2"/>
<feature type="compositionally biased region" description="Low complexity" evidence="1">
    <location>
        <begin position="157"/>
        <end position="168"/>
    </location>
</feature>
<accession>A0A1H7TCV1</accession>
<proteinExistence type="predicted"/>
<reference evidence="4" key="1">
    <citation type="submission" date="2016-10" db="EMBL/GenBank/DDBJ databases">
        <authorList>
            <person name="Varghese N."/>
            <person name="Submissions S."/>
        </authorList>
    </citation>
    <scope>NUCLEOTIDE SEQUENCE [LARGE SCALE GENOMIC DNA]</scope>
    <source>
        <strain evidence="4">LMG 26416</strain>
    </source>
</reference>
<evidence type="ECO:0008006" key="5">
    <source>
        <dbReference type="Google" id="ProtNLM"/>
    </source>
</evidence>
<dbReference type="RefSeq" id="WP_090545483.1">
    <property type="nucleotide sequence ID" value="NZ_FNSR01000001.1"/>
</dbReference>
<evidence type="ECO:0000313" key="3">
    <source>
        <dbReference type="EMBL" id="SEL82339.1"/>
    </source>
</evidence>
<dbReference type="InterPro" id="IPR059225">
    <property type="entry name" value="BspC"/>
</dbReference>
<sequence>MDRNKAIHRSLTAAGRAVACATSFLLASALPAFAAQLDQHNDLVSTYITQMHADPLVADCAAHGNFVAGTSSVLDHVEFRPESFDSTHATITPWNDSFDEGKQRVKVDTVVSVDGVGIPQNSNDPPLDLKFRCGYVGSQMLAFSWNDPVPPARARSESAPAARGGAAVRGRHHAAGGKVKKNAAGKGTKKAVTGKGARKPSSGASSGKSRSLATKATVKKSTKKAAPAKKKS</sequence>
<organism evidence="3 4">
    <name type="scientific">Paraburkholderia caballeronis</name>
    <dbReference type="NCBI Taxonomy" id="416943"/>
    <lineage>
        <taxon>Bacteria</taxon>
        <taxon>Pseudomonadati</taxon>
        <taxon>Pseudomonadota</taxon>
        <taxon>Betaproteobacteria</taxon>
        <taxon>Burkholderiales</taxon>
        <taxon>Burkholderiaceae</taxon>
        <taxon>Paraburkholderia</taxon>
    </lineage>
</organism>
<evidence type="ECO:0000256" key="1">
    <source>
        <dbReference type="SAM" id="MobiDB-lite"/>
    </source>
</evidence>
<keyword evidence="2" id="KW-0732">Signal</keyword>